<evidence type="ECO:0000256" key="6">
    <source>
        <dbReference type="ARBA" id="ARBA00022603"/>
    </source>
</evidence>
<evidence type="ECO:0000259" key="14">
    <source>
        <dbReference type="PROSITE" id="PS51686"/>
    </source>
</evidence>
<evidence type="ECO:0000313" key="15">
    <source>
        <dbReference type="EMBL" id="AZP05202.1"/>
    </source>
</evidence>
<feature type="domain" description="SAM-dependent MTase RsmB/NOP-type" evidence="14">
    <location>
        <begin position="177"/>
        <end position="460"/>
    </location>
</feature>
<dbReference type="Pfam" id="PF01189">
    <property type="entry name" value="Methyltr_RsmB-F"/>
    <property type="match status" value="1"/>
</dbReference>
<comment type="catalytic activity">
    <reaction evidence="12">
        <text>cytidine(967) in 16S rRNA + S-adenosyl-L-methionine = 5-methylcytidine(967) in 16S rRNA + S-adenosyl-L-homocysteine + H(+)</text>
        <dbReference type="Rhea" id="RHEA:42748"/>
        <dbReference type="Rhea" id="RHEA-COMP:10219"/>
        <dbReference type="Rhea" id="RHEA-COMP:10220"/>
        <dbReference type="ChEBI" id="CHEBI:15378"/>
        <dbReference type="ChEBI" id="CHEBI:57856"/>
        <dbReference type="ChEBI" id="CHEBI:59789"/>
        <dbReference type="ChEBI" id="CHEBI:74483"/>
        <dbReference type="ChEBI" id="CHEBI:82748"/>
        <dbReference type="EC" id="2.1.1.176"/>
    </reaction>
</comment>
<keyword evidence="9 13" id="KW-0694">RNA-binding</keyword>
<dbReference type="PROSITE" id="PS51686">
    <property type="entry name" value="SAM_MT_RSMB_NOP"/>
    <property type="match status" value="1"/>
</dbReference>
<dbReference type="PANTHER" id="PTHR22807:SF53">
    <property type="entry name" value="RIBOSOMAL RNA SMALL SUBUNIT METHYLTRANSFERASE B-RELATED"/>
    <property type="match status" value="1"/>
</dbReference>
<reference evidence="16" key="1">
    <citation type="submission" date="2018-12" db="EMBL/GenBank/DDBJ databases">
        <title>Complete genome sequencing of Jeotgalibaca sp. H21T32.</title>
        <authorList>
            <person name="Bae J.-W."/>
            <person name="Lee S.-Y."/>
        </authorList>
    </citation>
    <scope>NUCLEOTIDE SEQUENCE [LARGE SCALE GENOMIC DNA]</scope>
    <source>
        <strain evidence="16">H21T32</strain>
    </source>
</reference>
<protein>
    <recommendedName>
        <fullName evidence="3">16S rRNA (cytosine(967)-C(5))-methyltransferase</fullName>
        <ecNumber evidence="3">2.1.1.176</ecNumber>
    </recommendedName>
    <alternativeName>
        <fullName evidence="10">16S rRNA m5C967 methyltransferase</fullName>
    </alternativeName>
    <alternativeName>
        <fullName evidence="11">rRNA (cytosine-C(5)-)-methyltransferase RsmB</fullName>
    </alternativeName>
</protein>
<dbReference type="EC" id="2.1.1.176" evidence="3"/>
<dbReference type="Gene3D" id="3.40.50.150">
    <property type="entry name" value="Vaccinia Virus protein VP39"/>
    <property type="match status" value="1"/>
</dbReference>
<dbReference type="Pfam" id="PF01029">
    <property type="entry name" value="NusB"/>
    <property type="match status" value="1"/>
</dbReference>
<evidence type="ECO:0000256" key="4">
    <source>
        <dbReference type="ARBA" id="ARBA00022490"/>
    </source>
</evidence>
<keyword evidence="6 13" id="KW-0489">Methyltransferase</keyword>
<dbReference type="OrthoDB" id="9810297at2"/>
<dbReference type="InterPro" id="IPR054728">
    <property type="entry name" value="RsmB-like_ferredoxin"/>
</dbReference>
<evidence type="ECO:0000256" key="5">
    <source>
        <dbReference type="ARBA" id="ARBA00022552"/>
    </source>
</evidence>
<keyword evidence="16" id="KW-1185">Reference proteome</keyword>
<name>A0A3Q9BLL9_9LACT</name>
<comment type="subcellular location">
    <subcellularLocation>
        <location evidence="2">Cytoplasm</location>
    </subcellularLocation>
</comment>
<proteinExistence type="inferred from homology"/>
<dbReference type="Pfam" id="PF22458">
    <property type="entry name" value="RsmF-B_ferredox"/>
    <property type="match status" value="1"/>
</dbReference>
<evidence type="ECO:0000256" key="9">
    <source>
        <dbReference type="ARBA" id="ARBA00022884"/>
    </source>
</evidence>
<dbReference type="GO" id="GO:0006355">
    <property type="term" value="P:regulation of DNA-templated transcription"/>
    <property type="evidence" value="ECO:0007669"/>
    <property type="project" value="InterPro"/>
</dbReference>
<evidence type="ECO:0000256" key="3">
    <source>
        <dbReference type="ARBA" id="ARBA00012140"/>
    </source>
</evidence>
<dbReference type="Gene3D" id="3.30.70.1170">
    <property type="entry name" value="Sun protein, domain 3"/>
    <property type="match status" value="1"/>
</dbReference>
<dbReference type="PANTHER" id="PTHR22807">
    <property type="entry name" value="NOP2 YEAST -RELATED NOL1/NOP2/FMU SUN DOMAIN-CONTAINING"/>
    <property type="match status" value="1"/>
</dbReference>
<dbReference type="InterPro" id="IPR001678">
    <property type="entry name" value="MeTrfase_RsmB-F_NOP2_dom"/>
</dbReference>
<dbReference type="PRINTS" id="PR02008">
    <property type="entry name" value="RCMTFAMILY"/>
</dbReference>
<evidence type="ECO:0000256" key="12">
    <source>
        <dbReference type="ARBA" id="ARBA00047283"/>
    </source>
</evidence>
<dbReference type="FunFam" id="1.10.940.10:FF:000006">
    <property type="entry name" value="16S rRNA (Cytosine(967)-C(5))-methyltransferase RsmB"/>
    <property type="match status" value="1"/>
</dbReference>
<dbReference type="InterPro" id="IPR023267">
    <property type="entry name" value="RCMT"/>
</dbReference>
<dbReference type="GO" id="GO:0005737">
    <property type="term" value="C:cytoplasm"/>
    <property type="evidence" value="ECO:0007669"/>
    <property type="project" value="UniProtKB-SubCell"/>
</dbReference>
<feature type="binding site" evidence="13">
    <location>
        <begin position="265"/>
        <end position="271"/>
    </location>
    <ligand>
        <name>S-adenosyl-L-methionine</name>
        <dbReference type="ChEBI" id="CHEBI:59789"/>
    </ligand>
</feature>
<evidence type="ECO:0000313" key="16">
    <source>
        <dbReference type="Proteomes" id="UP000273326"/>
    </source>
</evidence>
<dbReference type="Gene3D" id="1.10.940.10">
    <property type="entry name" value="NusB-like"/>
    <property type="match status" value="1"/>
</dbReference>
<dbReference type="RefSeq" id="WP_126111356.1">
    <property type="nucleotide sequence ID" value="NZ_CP034465.1"/>
</dbReference>
<dbReference type="Proteomes" id="UP000273326">
    <property type="component" value="Chromosome"/>
</dbReference>
<evidence type="ECO:0000256" key="11">
    <source>
        <dbReference type="ARBA" id="ARBA00031088"/>
    </source>
</evidence>
<evidence type="ECO:0000256" key="8">
    <source>
        <dbReference type="ARBA" id="ARBA00022691"/>
    </source>
</evidence>
<dbReference type="KEGG" id="jeh:EJN90_11430"/>
<feature type="binding site" evidence="13">
    <location>
        <position position="291"/>
    </location>
    <ligand>
        <name>S-adenosyl-L-methionine</name>
        <dbReference type="ChEBI" id="CHEBI:59789"/>
    </ligand>
</feature>
<dbReference type="InterPro" id="IPR006027">
    <property type="entry name" value="NusB_RsmB_TIM44"/>
</dbReference>
<organism evidence="15 16">
    <name type="scientific">Jeotgalibaca ciconiae</name>
    <dbReference type="NCBI Taxonomy" id="2496265"/>
    <lineage>
        <taxon>Bacteria</taxon>
        <taxon>Bacillati</taxon>
        <taxon>Bacillota</taxon>
        <taxon>Bacilli</taxon>
        <taxon>Lactobacillales</taxon>
        <taxon>Carnobacteriaceae</taxon>
        <taxon>Jeotgalibaca</taxon>
    </lineage>
</organism>
<dbReference type="InterPro" id="IPR035926">
    <property type="entry name" value="NusB-like_sf"/>
</dbReference>
<evidence type="ECO:0000256" key="10">
    <source>
        <dbReference type="ARBA" id="ARBA00030399"/>
    </source>
</evidence>
<feature type="binding site" evidence="13">
    <location>
        <position position="338"/>
    </location>
    <ligand>
        <name>S-adenosyl-L-methionine</name>
        <dbReference type="ChEBI" id="CHEBI:59789"/>
    </ligand>
</feature>
<keyword evidence="5" id="KW-0698">rRNA processing</keyword>
<comment type="similarity">
    <text evidence="13">Belongs to the class I-like SAM-binding methyltransferase superfamily. RsmB/NOP family.</text>
</comment>
<dbReference type="CDD" id="cd02440">
    <property type="entry name" value="AdoMet_MTases"/>
    <property type="match status" value="1"/>
</dbReference>
<evidence type="ECO:0000256" key="13">
    <source>
        <dbReference type="PROSITE-ProRule" id="PRU01023"/>
    </source>
</evidence>
<keyword evidence="8 13" id="KW-0949">S-adenosyl-L-methionine</keyword>
<feature type="active site" description="Nucleophile" evidence="13">
    <location>
        <position position="391"/>
    </location>
</feature>
<dbReference type="EMBL" id="CP034465">
    <property type="protein sequence ID" value="AZP05202.1"/>
    <property type="molecule type" value="Genomic_DNA"/>
</dbReference>
<dbReference type="GO" id="GO:0003723">
    <property type="term" value="F:RNA binding"/>
    <property type="evidence" value="ECO:0007669"/>
    <property type="project" value="UniProtKB-UniRule"/>
</dbReference>
<dbReference type="NCBIfam" id="TIGR00563">
    <property type="entry name" value="rsmB"/>
    <property type="match status" value="1"/>
</dbReference>
<evidence type="ECO:0000256" key="7">
    <source>
        <dbReference type="ARBA" id="ARBA00022679"/>
    </source>
</evidence>
<feature type="binding site" evidence="13">
    <location>
        <position position="319"/>
    </location>
    <ligand>
        <name>S-adenosyl-L-methionine</name>
        <dbReference type="ChEBI" id="CHEBI:59789"/>
    </ligand>
</feature>
<keyword evidence="7 13" id="KW-0808">Transferase</keyword>
<accession>A0A3Q9BLL9</accession>
<dbReference type="InterPro" id="IPR049560">
    <property type="entry name" value="MeTrfase_RsmB-F_NOP2_cat"/>
</dbReference>
<gene>
    <name evidence="15" type="primary">rsmB</name>
    <name evidence="15" type="ORF">EJN90_11430</name>
</gene>
<evidence type="ECO:0000256" key="1">
    <source>
        <dbReference type="ARBA" id="ARBA00002724"/>
    </source>
</evidence>
<keyword evidence="4" id="KW-0963">Cytoplasm</keyword>
<dbReference type="AlphaFoldDB" id="A0A3Q9BLL9"/>
<dbReference type="InterPro" id="IPR004573">
    <property type="entry name" value="rRNA_ssu_MeTfrase_B"/>
</dbReference>
<sequence>MSKKKTNKIVHSVRYLATEMLDAIDTEGAYSNILLNAIIEKEQLNSADIGLLTELVYGVTQRKLTLDYFLQPFIRKPQKMQSWVINLLRLSVYQIVYLDKIPDHAIFYDAVEIAKQKGHTGIAKLVNGVLRNFQRTGWQDWEEIPDQTKKLSIGASVPEWLVKKFIKDFGHAKAEKLLLSLQHAPYLSLRVQNPEKLDEIREALEKEGIETERSPISPVGLRVKSGKVTHSSFFKKGAITIQDESSQLVALFGKLEKADAVLDACAAPGGKTIHMASFLDEGSGGTVHALDIHEHKIQLIEENARRMNVSNRINTHLLDAKQADTQFSKEQFDVVFVDAPCSGLGLMRRKPEIKYVVTKQGITSLQEEQYNILTAVEQLVRKGGRLVYSTCTLAREENQEIVEKFLTEHPNHRVLPANSAVNENGDEKFPSEIVTSEGYIQIFPDDFGTDGFFICVMERVE</sequence>
<dbReference type="FunFam" id="3.40.50.150:FF:000022">
    <property type="entry name" value="Ribosomal RNA small subunit methyltransferase B"/>
    <property type="match status" value="1"/>
</dbReference>
<dbReference type="InterPro" id="IPR029063">
    <property type="entry name" value="SAM-dependent_MTases_sf"/>
</dbReference>
<dbReference type="NCBIfam" id="NF011494">
    <property type="entry name" value="PRK14902.1"/>
    <property type="match status" value="1"/>
</dbReference>
<dbReference type="SUPFAM" id="SSF53335">
    <property type="entry name" value="S-adenosyl-L-methionine-dependent methyltransferases"/>
    <property type="match status" value="1"/>
</dbReference>
<dbReference type="GO" id="GO:0008649">
    <property type="term" value="F:rRNA methyltransferase activity"/>
    <property type="evidence" value="ECO:0007669"/>
    <property type="project" value="InterPro"/>
</dbReference>
<evidence type="ECO:0000256" key="2">
    <source>
        <dbReference type="ARBA" id="ARBA00004496"/>
    </source>
</evidence>
<comment type="function">
    <text evidence="1">Specifically methylates the cytosine at position 967 (m5C967) of 16S rRNA.</text>
</comment>
<dbReference type="SUPFAM" id="SSF48013">
    <property type="entry name" value="NusB-like"/>
    <property type="match status" value="1"/>
</dbReference>